<keyword evidence="1" id="KW-0812">Transmembrane</keyword>
<name>A0ABW9BY35_9BURK</name>
<evidence type="ECO:0000313" key="3">
    <source>
        <dbReference type="Proteomes" id="UP001629288"/>
    </source>
</evidence>
<feature type="transmembrane region" description="Helical" evidence="1">
    <location>
        <begin position="20"/>
        <end position="37"/>
    </location>
</feature>
<organism evidence="2 3">
    <name type="scientific">Paraburkholderia strydomiana</name>
    <dbReference type="NCBI Taxonomy" id="1245417"/>
    <lineage>
        <taxon>Bacteria</taxon>
        <taxon>Pseudomonadati</taxon>
        <taxon>Pseudomonadota</taxon>
        <taxon>Betaproteobacteria</taxon>
        <taxon>Burkholderiales</taxon>
        <taxon>Burkholderiaceae</taxon>
        <taxon>Paraburkholderia</taxon>
    </lineage>
</organism>
<reference evidence="2 3" key="1">
    <citation type="journal article" date="2024" name="Chem. Sci.">
        <title>Discovery of megapolipeptins by genome mining of a Burkholderiales bacteria collection.</title>
        <authorList>
            <person name="Paulo B.S."/>
            <person name="Recchia M.J.J."/>
            <person name="Lee S."/>
            <person name="Fergusson C.H."/>
            <person name="Romanowski S.B."/>
            <person name="Hernandez A."/>
            <person name="Krull N."/>
            <person name="Liu D.Y."/>
            <person name="Cavanagh H."/>
            <person name="Bos A."/>
            <person name="Gray C.A."/>
            <person name="Murphy B.T."/>
            <person name="Linington R.G."/>
            <person name="Eustaquio A.S."/>
        </authorList>
    </citation>
    <scope>NUCLEOTIDE SEQUENCE [LARGE SCALE GENOMIC DNA]</scope>
    <source>
        <strain evidence="2 3">RL17-379-BIB-C</strain>
    </source>
</reference>
<protein>
    <submittedName>
        <fullName evidence="2">Uncharacterized protein</fullName>
    </submittedName>
</protein>
<keyword evidence="3" id="KW-1185">Reference proteome</keyword>
<dbReference type="Proteomes" id="UP001629288">
    <property type="component" value="Unassembled WGS sequence"/>
</dbReference>
<keyword evidence="1" id="KW-0472">Membrane</keyword>
<dbReference type="EMBL" id="JAQQDH010000002">
    <property type="protein sequence ID" value="MFM0443657.1"/>
    <property type="molecule type" value="Genomic_DNA"/>
</dbReference>
<dbReference type="RefSeq" id="WP_408128285.1">
    <property type="nucleotide sequence ID" value="NZ_JAQQDH010000002.1"/>
</dbReference>
<proteinExistence type="predicted"/>
<sequence>MDKSKWKDDLTLLERTAYRWVSYSALAVAVYCMLMVRKYPTSTALFVVGLFAVVMAAVFGGGYSKSVRVLDLRRFDRGSDKGNSRCE</sequence>
<accession>A0ABW9BY35</accession>
<feature type="transmembrane region" description="Helical" evidence="1">
    <location>
        <begin position="43"/>
        <end position="64"/>
    </location>
</feature>
<comment type="caution">
    <text evidence="2">The sequence shown here is derived from an EMBL/GenBank/DDBJ whole genome shotgun (WGS) entry which is preliminary data.</text>
</comment>
<evidence type="ECO:0000256" key="1">
    <source>
        <dbReference type="SAM" id="Phobius"/>
    </source>
</evidence>
<gene>
    <name evidence="2" type="ORF">PQR00_08660</name>
</gene>
<evidence type="ECO:0000313" key="2">
    <source>
        <dbReference type="EMBL" id="MFM0443657.1"/>
    </source>
</evidence>
<keyword evidence="1" id="KW-1133">Transmembrane helix</keyword>